<dbReference type="InterPro" id="IPR016032">
    <property type="entry name" value="Sig_transdc_resp-reg_C-effctor"/>
</dbReference>
<dbReference type="AlphaFoldDB" id="A0A7W9SSK3"/>
<dbReference type="InterPro" id="IPR027417">
    <property type="entry name" value="P-loop_NTPase"/>
</dbReference>
<keyword evidence="1" id="KW-0175">Coiled coil</keyword>
<dbReference type="PRINTS" id="PR00364">
    <property type="entry name" value="DISEASERSIST"/>
</dbReference>
<dbReference type="Gene3D" id="1.25.40.10">
    <property type="entry name" value="Tetratricopeptide repeat domain"/>
    <property type="match status" value="2"/>
</dbReference>
<dbReference type="GO" id="GO:0006355">
    <property type="term" value="P:regulation of DNA-templated transcription"/>
    <property type="evidence" value="ECO:0007669"/>
    <property type="project" value="InterPro"/>
</dbReference>
<keyword evidence="4" id="KW-1185">Reference proteome</keyword>
<dbReference type="SUPFAM" id="SSF46894">
    <property type="entry name" value="C-terminal effector domain of the bipartite response regulators"/>
    <property type="match status" value="1"/>
</dbReference>
<dbReference type="Gene3D" id="3.40.50.300">
    <property type="entry name" value="P-loop containing nucleotide triphosphate hydrolases"/>
    <property type="match status" value="1"/>
</dbReference>
<dbReference type="SUPFAM" id="SSF48452">
    <property type="entry name" value="TPR-like"/>
    <property type="match status" value="2"/>
</dbReference>
<dbReference type="SMART" id="SM00028">
    <property type="entry name" value="TPR"/>
    <property type="match status" value="5"/>
</dbReference>
<reference evidence="3 4" key="1">
    <citation type="submission" date="2020-08" db="EMBL/GenBank/DDBJ databases">
        <title>Genomic Encyclopedia of Type Strains, Phase IV (KMG-IV): sequencing the most valuable type-strain genomes for metagenomic binning, comparative biology and taxonomic classification.</title>
        <authorList>
            <person name="Goeker M."/>
        </authorList>
    </citation>
    <scope>NUCLEOTIDE SEQUENCE [LARGE SCALE GENOMIC DNA]</scope>
    <source>
        <strain evidence="3 4">DSM 23562</strain>
    </source>
</reference>
<evidence type="ECO:0000259" key="2">
    <source>
        <dbReference type="SMART" id="SM01043"/>
    </source>
</evidence>
<dbReference type="GO" id="GO:0003677">
    <property type="term" value="F:DNA binding"/>
    <property type="evidence" value="ECO:0007669"/>
    <property type="project" value="InterPro"/>
</dbReference>
<dbReference type="SUPFAM" id="SSF52540">
    <property type="entry name" value="P-loop containing nucleoside triphosphate hydrolases"/>
    <property type="match status" value="1"/>
</dbReference>
<accession>A0A7W9SSK3</accession>
<dbReference type="InterPro" id="IPR041617">
    <property type="entry name" value="TPR_MalT"/>
</dbReference>
<dbReference type="Pfam" id="PF17874">
    <property type="entry name" value="TPR_MalT"/>
    <property type="match status" value="1"/>
</dbReference>
<dbReference type="PANTHER" id="PTHR47691">
    <property type="entry name" value="REGULATOR-RELATED"/>
    <property type="match status" value="1"/>
</dbReference>
<proteinExistence type="predicted"/>
<dbReference type="SMART" id="SM01043">
    <property type="entry name" value="BTAD"/>
    <property type="match status" value="1"/>
</dbReference>
<organism evidence="3 4">
    <name type="scientific">Armatimonas rosea</name>
    <dbReference type="NCBI Taxonomy" id="685828"/>
    <lineage>
        <taxon>Bacteria</taxon>
        <taxon>Bacillati</taxon>
        <taxon>Armatimonadota</taxon>
        <taxon>Armatimonadia</taxon>
        <taxon>Armatimonadales</taxon>
        <taxon>Armatimonadaceae</taxon>
        <taxon>Armatimonas</taxon>
    </lineage>
</organism>
<evidence type="ECO:0000256" key="1">
    <source>
        <dbReference type="SAM" id="Coils"/>
    </source>
</evidence>
<dbReference type="InterPro" id="IPR005158">
    <property type="entry name" value="BTAD"/>
</dbReference>
<gene>
    <name evidence="3" type="ORF">HNQ39_003000</name>
</gene>
<dbReference type="Proteomes" id="UP000520814">
    <property type="component" value="Unassembled WGS sequence"/>
</dbReference>
<feature type="domain" description="Bacterial transcriptional activator" evidence="2">
    <location>
        <begin position="127"/>
        <end position="245"/>
    </location>
</feature>
<dbReference type="InterPro" id="IPR019734">
    <property type="entry name" value="TPR_rpt"/>
</dbReference>
<dbReference type="InterPro" id="IPR011990">
    <property type="entry name" value="TPR-like_helical_dom_sf"/>
</dbReference>
<comment type="caution">
    <text evidence="3">The sequence shown here is derived from an EMBL/GenBank/DDBJ whole genome shotgun (WGS) entry which is preliminary data.</text>
</comment>
<dbReference type="EMBL" id="JACHGW010000002">
    <property type="protein sequence ID" value="MBB6051209.1"/>
    <property type="molecule type" value="Genomic_DNA"/>
</dbReference>
<evidence type="ECO:0000313" key="3">
    <source>
        <dbReference type="EMBL" id="MBB6051209.1"/>
    </source>
</evidence>
<dbReference type="PANTHER" id="PTHR47691:SF3">
    <property type="entry name" value="HTH-TYPE TRANSCRIPTIONAL REGULATOR RV0890C-RELATED"/>
    <property type="match status" value="1"/>
</dbReference>
<evidence type="ECO:0000313" key="4">
    <source>
        <dbReference type="Proteomes" id="UP000520814"/>
    </source>
</evidence>
<dbReference type="Pfam" id="PF03704">
    <property type="entry name" value="BTAD"/>
    <property type="match status" value="1"/>
</dbReference>
<protein>
    <submittedName>
        <fullName evidence="3">Putative ATPase</fullName>
    </submittedName>
</protein>
<name>A0A7W9SSK3_ARMRO</name>
<feature type="coiled-coil region" evidence="1">
    <location>
        <begin position="751"/>
        <end position="778"/>
    </location>
</feature>
<dbReference type="RefSeq" id="WP_184197593.1">
    <property type="nucleotide sequence ID" value="NZ_JACHGW010000002.1"/>
</dbReference>
<sequence>MQALYRHRVDESVDEKQEIRGRRGNKGAVLRIQLLGRVEISVAGAPLPSLRGKSGLWLLGVLTLHANKSLERDWLAGILWPESSPEQGRANLRRTLTDLRHALGPAAERLTTPTPQTITLQLSPDDADVLAFQAGALERYGGELLPGCPLEWVETERRVLAESFLAQGEARAAQLPPSQALELLERLRATDPLRESLLRLQLTTLTQQGNRAEAQQLYHRFRRLLLESRLGEPSPQTQAHWQALQSATPAPTATAAESLPQIPTPLTALRGRERERETLTKLLQAHRLVTVTGLGGIGKTRLALEVARAHSSARFLELAEWQELTRLPETLEGLLPHSPEDTLLVLDNCEQLVGAEATRILRTELEQRPHVRCLVTSRRALGLTGEVLFPLEPLELPQHRGSPERLSEFASVQLFVERASALRPRFALTEENAEVVVALCQQAEGLPLALELLAAHLRSLTPEALLAQVQRTRLPLLARRTEGETPRHQSLTRIVESSLGLLSDQHRTGFRRLGVFRGGWSLEAAQAVCGLPDPLATLTLLETLEDSSLIRSHDGRYSQLETLRELALTSLSEQEHADALRAHAQFFVELATQHTNTTTGLTTLDTEQANLRVALETLLALGDTAGALRWARALRLYWYHRTGGRPLLEGILSHLTATAERAELQENVGVLCAMSADYETAQSYFREALTYFREADDILTQARILSNQAGMALERGELVAARQGLEEALALWRALNQPRGIGVTLNNLSIITMQQGELEEAERLIDEALALRQALGDSAGIATVLINRGSLEQRRRDLPRAEAAYQEALQHFTALGDRRGEAAALVGLTEILLDQGQPAQAQRLFQELVWLRQEYQLTINSLHADLQERIQRSQEALSH</sequence>